<name>A0ABU9T4Y9_9HYPH</name>
<organism evidence="5 6">
    <name type="scientific">Ahrensia kielensis</name>
    <dbReference type="NCBI Taxonomy" id="76980"/>
    <lineage>
        <taxon>Bacteria</taxon>
        <taxon>Pseudomonadati</taxon>
        <taxon>Pseudomonadota</taxon>
        <taxon>Alphaproteobacteria</taxon>
        <taxon>Hyphomicrobiales</taxon>
        <taxon>Ahrensiaceae</taxon>
        <taxon>Ahrensia</taxon>
    </lineage>
</organism>
<sequence length="361" mass="39078">MRIAFTGLIVAVALLTGTVQGAFARDANDIVRDVIADYIRPATTALKARANTMHAAANVLCEKPNAVALSTARDEFSALVKDWGQVELLRLGPLAQDNRLERMLFWPDRRGRGLKQVRDIVRDGDETALDAAGLSEKSVAVQGLLALEYTLLGDDSAALASSDSAVRCRYMQAITENIANVTGEIEAAWYDDGPQAISTLWQNPSDTNPLFRDDREQLSALFKIVGGGLEIVSVQRIQPFLDDGFESAKPKSALLWRSDNAVNIIASNFAGLNAIMRAADLTGALEGDVTRTADSVFFEFDNAARTLKAINKPTADIAANADDYDKFSYVNIVGRSIETILREQLSPAFNLSSGFSSLDGD</sequence>
<dbReference type="RefSeq" id="WP_342847737.1">
    <property type="nucleotide sequence ID" value="NZ_JBBMQO010000003.1"/>
</dbReference>
<reference evidence="5 6" key="1">
    <citation type="submission" date="2024-03" db="EMBL/GenBank/DDBJ databases">
        <title>Community enrichment and isolation of bacterial strains for fucoidan degradation.</title>
        <authorList>
            <person name="Sichert A."/>
        </authorList>
    </citation>
    <scope>NUCLEOTIDE SEQUENCE [LARGE SCALE GENOMIC DNA]</scope>
    <source>
        <strain evidence="5 6">AS62</strain>
    </source>
</reference>
<dbReference type="InterPro" id="IPR034984">
    <property type="entry name" value="Imelysin-like_IPPA"/>
</dbReference>
<feature type="domain" description="Imelysin-like" evidence="4">
    <location>
        <begin position="44"/>
        <end position="324"/>
    </location>
</feature>
<evidence type="ECO:0000256" key="1">
    <source>
        <dbReference type="ARBA" id="ARBA00004196"/>
    </source>
</evidence>
<evidence type="ECO:0000313" key="6">
    <source>
        <dbReference type="Proteomes" id="UP001477870"/>
    </source>
</evidence>
<keyword evidence="6" id="KW-1185">Reference proteome</keyword>
<comment type="caution">
    <text evidence="5">The sequence shown here is derived from an EMBL/GenBank/DDBJ whole genome shotgun (WGS) entry which is preliminary data.</text>
</comment>
<evidence type="ECO:0000256" key="2">
    <source>
        <dbReference type="ARBA" id="ARBA00022729"/>
    </source>
</evidence>
<dbReference type="Proteomes" id="UP001477870">
    <property type="component" value="Unassembled WGS sequence"/>
</dbReference>
<feature type="chain" id="PRO_5045059089" evidence="3">
    <location>
        <begin position="25"/>
        <end position="361"/>
    </location>
</feature>
<protein>
    <submittedName>
        <fullName evidence="5">Imelysin family protein</fullName>
    </submittedName>
</protein>
<accession>A0ABU9T4Y9</accession>
<dbReference type="InterPro" id="IPR038352">
    <property type="entry name" value="Imelysin_sf"/>
</dbReference>
<dbReference type="EMBL" id="JBBMQO010000003">
    <property type="protein sequence ID" value="MEM5501196.1"/>
    <property type="molecule type" value="Genomic_DNA"/>
</dbReference>
<dbReference type="Gene3D" id="1.20.1420.20">
    <property type="entry name" value="M75 peptidase, HXXE motif"/>
    <property type="match status" value="1"/>
</dbReference>
<dbReference type="CDD" id="cd14659">
    <property type="entry name" value="Imelysin-like_IPPA"/>
    <property type="match status" value="1"/>
</dbReference>
<comment type="subcellular location">
    <subcellularLocation>
        <location evidence="1">Cell envelope</location>
    </subcellularLocation>
</comment>
<keyword evidence="2 3" id="KW-0732">Signal</keyword>
<evidence type="ECO:0000259" key="4">
    <source>
        <dbReference type="Pfam" id="PF09375"/>
    </source>
</evidence>
<feature type="signal peptide" evidence="3">
    <location>
        <begin position="1"/>
        <end position="24"/>
    </location>
</feature>
<evidence type="ECO:0000256" key="3">
    <source>
        <dbReference type="SAM" id="SignalP"/>
    </source>
</evidence>
<dbReference type="InterPro" id="IPR018976">
    <property type="entry name" value="Imelysin-like"/>
</dbReference>
<gene>
    <name evidence="5" type="ORF">WNY59_06300</name>
</gene>
<proteinExistence type="predicted"/>
<dbReference type="Pfam" id="PF09375">
    <property type="entry name" value="Peptidase_M75"/>
    <property type="match status" value="1"/>
</dbReference>
<evidence type="ECO:0000313" key="5">
    <source>
        <dbReference type="EMBL" id="MEM5501196.1"/>
    </source>
</evidence>